<evidence type="ECO:0000313" key="10">
    <source>
        <dbReference type="EMBL" id="RZO77053.1"/>
    </source>
</evidence>
<comment type="pathway">
    <text evidence="2 8">Amino-acid biosynthesis; L-tryptophan biosynthesis; L-tryptophan from chorismate: step 4/5.</text>
</comment>
<name>A0A520S3L5_9GAMM</name>
<comment type="similarity">
    <text evidence="8">Belongs to the TrpC family.</text>
</comment>
<protein>
    <recommendedName>
        <fullName evidence="8">Indole-3-glycerol phosphate synthase</fullName>
        <shortName evidence="8">IGPS</shortName>
        <ecNumber evidence="8">4.1.1.48</ecNumber>
    </recommendedName>
</protein>
<dbReference type="FunFam" id="3.20.20.70:FF:000024">
    <property type="entry name" value="Indole-3-glycerol phosphate synthase"/>
    <property type="match status" value="1"/>
</dbReference>
<dbReference type="InterPro" id="IPR045186">
    <property type="entry name" value="Indole-3-glycerol_P_synth"/>
</dbReference>
<dbReference type="InterPro" id="IPR011060">
    <property type="entry name" value="RibuloseP-bd_barrel"/>
</dbReference>
<evidence type="ECO:0000256" key="7">
    <source>
        <dbReference type="ARBA" id="ARBA00023239"/>
    </source>
</evidence>
<gene>
    <name evidence="8 10" type="primary">trpC</name>
    <name evidence="10" type="ORF">EVA68_02245</name>
</gene>
<keyword evidence="7 8" id="KW-0456">Lyase</keyword>
<dbReference type="GO" id="GO:0000162">
    <property type="term" value="P:L-tryptophan biosynthetic process"/>
    <property type="evidence" value="ECO:0007669"/>
    <property type="project" value="UniProtKB-UniRule"/>
</dbReference>
<dbReference type="InterPro" id="IPR001468">
    <property type="entry name" value="Indole-3-GlycerolPSynthase_CS"/>
</dbReference>
<evidence type="ECO:0000256" key="6">
    <source>
        <dbReference type="ARBA" id="ARBA00023141"/>
    </source>
</evidence>
<dbReference type="InterPro" id="IPR013785">
    <property type="entry name" value="Aldolase_TIM"/>
</dbReference>
<dbReference type="EC" id="4.1.1.48" evidence="8"/>
<dbReference type="PANTHER" id="PTHR22854">
    <property type="entry name" value="TRYPTOPHAN BIOSYNTHESIS PROTEIN"/>
    <property type="match status" value="1"/>
</dbReference>
<keyword evidence="6 8" id="KW-0057">Aromatic amino acid biosynthesis</keyword>
<comment type="caution">
    <text evidence="10">The sequence shown here is derived from an EMBL/GenBank/DDBJ whole genome shotgun (WGS) entry which is preliminary data.</text>
</comment>
<dbReference type="EMBL" id="SHAG01000005">
    <property type="protein sequence ID" value="RZO77053.1"/>
    <property type="molecule type" value="Genomic_DNA"/>
</dbReference>
<reference evidence="10 11" key="1">
    <citation type="submission" date="2019-02" db="EMBL/GenBank/DDBJ databases">
        <title>Prokaryotic population dynamics and viral predation in marine succession experiment using metagenomics: the confinement effect.</title>
        <authorList>
            <person name="Haro-Moreno J.M."/>
            <person name="Rodriguez-Valera F."/>
            <person name="Lopez-Perez M."/>
        </authorList>
    </citation>
    <scope>NUCLEOTIDE SEQUENCE [LARGE SCALE GENOMIC DNA]</scope>
    <source>
        <strain evidence="10">MED-G157</strain>
    </source>
</reference>
<dbReference type="HAMAP" id="MF_00134_B">
    <property type="entry name" value="IGPS_B"/>
    <property type="match status" value="1"/>
</dbReference>
<proteinExistence type="inferred from homology"/>
<dbReference type="GO" id="GO:0004640">
    <property type="term" value="F:phosphoribosylanthranilate isomerase activity"/>
    <property type="evidence" value="ECO:0007669"/>
    <property type="project" value="TreeGrafter"/>
</dbReference>
<dbReference type="CDD" id="cd00331">
    <property type="entry name" value="IGPS"/>
    <property type="match status" value="1"/>
</dbReference>
<dbReference type="PROSITE" id="PS00614">
    <property type="entry name" value="IGPS"/>
    <property type="match status" value="1"/>
</dbReference>
<dbReference type="GO" id="GO:0004425">
    <property type="term" value="F:indole-3-glycerol-phosphate synthase activity"/>
    <property type="evidence" value="ECO:0007669"/>
    <property type="project" value="UniProtKB-UniRule"/>
</dbReference>
<dbReference type="Gene3D" id="3.20.20.70">
    <property type="entry name" value="Aldolase class I"/>
    <property type="match status" value="1"/>
</dbReference>
<sequence length="267" mass="29728">MVDAPDILKRIVAQKWNEIEYKKTLKSSLEMQTSSLERTDSPRGFVNAIRHDVQLRRLGVIAEIKRASPSKGVIRRDLNPSQIAKSYQLGGASCLSVLTDEVFFRGSNQNLTEARDGCELPVLRKDFIVDPYQIYEAATIGADCILLIASILNLDELKQMSELARSIGLDTLVEVHSQVELDAVLSFNPPLIGINNRDLHTFDVSINVTLDLLESIPEGTLIISESGIKNRNDVLRLTEAGVDGFLVGEAFMRHDDPGQKLEELFPR</sequence>
<dbReference type="Pfam" id="PF00218">
    <property type="entry name" value="IGPS"/>
    <property type="match status" value="1"/>
</dbReference>
<evidence type="ECO:0000256" key="2">
    <source>
        <dbReference type="ARBA" id="ARBA00004696"/>
    </source>
</evidence>
<keyword evidence="4 8" id="KW-0210">Decarboxylase</keyword>
<dbReference type="InterPro" id="IPR013798">
    <property type="entry name" value="Indole-3-glycerol_P_synth_dom"/>
</dbReference>
<keyword evidence="3 8" id="KW-0028">Amino-acid biosynthesis</keyword>
<dbReference type="NCBIfam" id="NF001373">
    <property type="entry name" value="PRK00278.1-6"/>
    <property type="match status" value="1"/>
</dbReference>
<evidence type="ECO:0000256" key="4">
    <source>
        <dbReference type="ARBA" id="ARBA00022793"/>
    </source>
</evidence>
<evidence type="ECO:0000313" key="11">
    <source>
        <dbReference type="Proteomes" id="UP000316199"/>
    </source>
</evidence>
<accession>A0A520S3L5</accession>
<dbReference type="PANTHER" id="PTHR22854:SF2">
    <property type="entry name" value="INDOLE-3-GLYCEROL-PHOSPHATE SYNTHASE"/>
    <property type="match status" value="1"/>
</dbReference>
<feature type="domain" description="Indole-3-glycerol phosphate synthase" evidence="9">
    <location>
        <begin position="8"/>
        <end position="264"/>
    </location>
</feature>
<dbReference type="Proteomes" id="UP000316199">
    <property type="component" value="Unassembled WGS sequence"/>
</dbReference>
<evidence type="ECO:0000256" key="3">
    <source>
        <dbReference type="ARBA" id="ARBA00022605"/>
    </source>
</evidence>
<comment type="catalytic activity">
    <reaction evidence="1 8">
        <text>1-(2-carboxyphenylamino)-1-deoxy-D-ribulose 5-phosphate + H(+) = (1S,2R)-1-C-(indol-3-yl)glycerol 3-phosphate + CO2 + H2O</text>
        <dbReference type="Rhea" id="RHEA:23476"/>
        <dbReference type="ChEBI" id="CHEBI:15377"/>
        <dbReference type="ChEBI" id="CHEBI:15378"/>
        <dbReference type="ChEBI" id="CHEBI:16526"/>
        <dbReference type="ChEBI" id="CHEBI:58613"/>
        <dbReference type="ChEBI" id="CHEBI:58866"/>
        <dbReference type="EC" id="4.1.1.48"/>
    </reaction>
</comment>
<evidence type="ECO:0000256" key="8">
    <source>
        <dbReference type="HAMAP-Rule" id="MF_00134"/>
    </source>
</evidence>
<evidence type="ECO:0000256" key="1">
    <source>
        <dbReference type="ARBA" id="ARBA00001633"/>
    </source>
</evidence>
<evidence type="ECO:0000256" key="5">
    <source>
        <dbReference type="ARBA" id="ARBA00022822"/>
    </source>
</evidence>
<dbReference type="UniPathway" id="UPA00035">
    <property type="reaction ID" value="UER00043"/>
</dbReference>
<dbReference type="AlphaFoldDB" id="A0A520S3L5"/>
<evidence type="ECO:0000259" key="9">
    <source>
        <dbReference type="Pfam" id="PF00218"/>
    </source>
</evidence>
<keyword evidence="5 8" id="KW-0822">Tryptophan biosynthesis</keyword>
<organism evidence="10 11">
    <name type="scientific">OM182 bacterium</name>
    <dbReference type="NCBI Taxonomy" id="2510334"/>
    <lineage>
        <taxon>Bacteria</taxon>
        <taxon>Pseudomonadati</taxon>
        <taxon>Pseudomonadota</taxon>
        <taxon>Gammaproteobacteria</taxon>
        <taxon>OMG group</taxon>
        <taxon>OM182 clade</taxon>
    </lineage>
</organism>
<dbReference type="NCBIfam" id="NF001377">
    <property type="entry name" value="PRK00278.2-4"/>
    <property type="match status" value="1"/>
</dbReference>
<dbReference type="SUPFAM" id="SSF51366">
    <property type="entry name" value="Ribulose-phoshate binding barrel"/>
    <property type="match status" value="1"/>
</dbReference>